<feature type="transmembrane region" description="Helical" evidence="1">
    <location>
        <begin position="323"/>
        <end position="345"/>
    </location>
</feature>
<evidence type="ECO:0000313" key="4">
    <source>
        <dbReference type="Proteomes" id="UP000515804"/>
    </source>
</evidence>
<keyword evidence="1" id="KW-0472">Membrane</keyword>
<feature type="transmembrane region" description="Helical" evidence="1">
    <location>
        <begin position="21"/>
        <end position="45"/>
    </location>
</feature>
<dbReference type="EMBL" id="CP060719">
    <property type="protein sequence ID" value="QNN68993.1"/>
    <property type="molecule type" value="Genomic_DNA"/>
</dbReference>
<keyword evidence="1" id="KW-1133">Transmembrane helix</keyword>
<reference evidence="3 4" key="1">
    <citation type="submission" date="2020-08" db="EMBL/GenBank/DDBJ databases">
        <title>Genome sequence of Thermomonas carbonis KCTC 42013T.</title>
        <authorList>
            <person name="Hyun D.-W."/>
            <person name="Bae J.-W."/>
        </authorList>
    </citation>
    <scope>NUCLEOTIDE SEQUENCE [LARGE SCALE GENOMIC DNA]</scope>
    <source>
        <strain evidence="3 4">KCTC 42013</strain>
    </source>
</reference>
<dbReference type="AlphaFoldDB" id="A0A7G9SMB8"/>
<evidence type="ECO:0000256" key="1">
    <source>
        <dbReference type="SAM" id="Phobius"/>
    </source>
</evidence>
<organism evidence="3 4">
    <name type="scientific">Thermomonas carbonis</name>
    <dbReference type="NCBI Taxonomy" id="1463158"/>
    <lineage>
        <taxon>Bacteria</taxon>
        <taxon>Pseudomonadati</taxon>
        <taxon>Pseudomonadota</taxon>
        <taxon>Gammaproteobacteria</taxon>
        <taxon>Lysobacterales</taxon>
        <taxon>Lysobacteraceae</taxon>
        <taxon>Thermomonas</taxon>
    </lineage>
</organism>
<dbReference type="Pfam" id="PF01757">
    <property type="entry name" value="Acyl_transf_3"/>
    <property type="match status" value="1"/>
</dbReference>
<gene>
    <name evidence="3" type="ORF">H9L16_09695</name>
</gene>
<dbReference type="PANTHER" id="PTHR36927:SF1">
    <property type="entry name" value="MDO-LIKE PROTEIN"/>
    <property type="match status" value="1"/>
</dbReference>
<keyword evidence="4" id="KW-1185">Reference proteome</keyword>
<proteinExistence type="predicted"/>
<dbReference type="GO" id="GO:0016747">
    <property type="term" value="F:acyltransferase activity, transferring groups other than amino-acyl groups"/>
    <property type="evidence" value="ECO:0007669"/>
    <property type="project" value="InterPro"/>
</dbReference>
<sequence>MQAALAHPPRERLHGLDAVRAIALLLGLVVHASMAWIPGAQYFWVVSDASPGEFAGLLFYVPHMFRMLLFFLVAGLFARMACERLGSLGFMRDRARRIAIPLASLWFPMLMAIVAVIAWNAWLVNNGSMPPAPPTPPLSPRNFPLTHLWFLYVLLLCYIAALIVRVTLGRSAFAQHVADTAVRVLASPVGPLLLALPLAAALITHPKWFAWFGIPTPDQSLYPSLAACVAFGSAFGFGWLLHRQQALLQRWAAHWPLHLSIAISATVGCLLHVGLAPKLVPTTREIADIAYAIAYAVAAWSWTFAIVGLGLRFLSGHSPLRRYLADASYWIYIAHLPLVMALQVAMSRVEWPWFAEFALVLVATLAILLPSYDLLVRNTWIGAWINGRRKPRGLEAAR</sequence>
<dbReference type="KEGG" id="tcn:H9L16_09695"/>
<keyword evidence="3" id="KW-0808">Transferase</keyword>
<feature type="transmembrane region" description="Helical" evidence="1">
    <location>
        <begin position="149"/>
        <end position="168"/>
    </location>
</feature>
<feature type="transmembrane region" description="Helical" evidence="1">
    <location>
        <begin position="57"/>
        <end position="78"/>
    </location>
</feature>
<dbReference type="InterPro" id="IPR050623">
    <property type="entry name" value="Glucan_succinyl_AcylTrfase"/>
</dbReference>
<accession>A0A7G9SMB8</accession>
<dbReference type="InterPro" id="IPR002656">
    <property type="entry name" value="Acyl_transf_3_dom"/>
</dbReference>
<keyword evidence="3" id="KW-0012">Acyltransferase</keyword>
<keyword evidence="1" id="KW-0812">Transmembrane</keyword>
<feature type="transmembrane region" description="Helical" evidence="1">
    <location>
        <begin position="98"/>
        <end position="122"/>
    </location>
</feature>
<feature type="transmembrane region" description="Helical" evidence="1">
    <location>
        <begin position="351"/>
        <end position="369"/>
    </location>
</feature>
<feature type="transmembrane region" description="Helical" evidence="1">
    <location>
        <begin position="253"/>
        <end position="277"/>
    </location>
</feature>
<evidence type="ECO:0000259" key="2">
    <source>
        <dbReference type="Pfam" id="PF01757"/>
    </source>
</evidence>
<dbReference type="RefSeq" id="WP_187551516.1">
    <property type="nucleotide sequence ID" value="NZ_BMZL01000002.1"/>
</dbReference>
<dbReference type="Proteomes" id="UP000515804">
    <property type="component" value="Chromosome"/>
</dbReference>
<evidence type="ECO:0000313" key="3">
    <source>
        <dbReference type="EMBL" id="QNN68993.1"/>
    </source>
</evidence>
<name>A0A7G9SMB8_9GAMM</name>
<feature type="transmembrane region" description="Helical" evidence="1">
    <location>
        <begin position="180"/>
        <end position="201"/>
    </location>
</feature>
<feature type="transmembrane region" description="Helical" evidence="1">
    <location>
        <begin position="289"/>
        <end position="311"/>
    </location>
</feature>
<feature type="domain" description="Acyltransferase 3" evidence="2">
    <location>
        <begin position="14"/>
        <end position="368"/>
    </location>
</feature>
<feature type="transmembrane region" description="Helical" evidence="1">
    <location>
        <begin position="221"/>
        <end position="241"/>
    </location>
</feature>
<protein>
    <submittedName>
        <fullName evidence="3">Acyltransferase family protein</fullName>
    </submittedName>
</protein>
<dbReference type="PANTHER" id="PTHR36927">
    <property type="entry name" value="BLR4337 PROTEIN"/>
    <property type="match status" value="1"/>
</dbReference>